<dbReference type="AlphaFoldDB" id="A0A511YZV8"/>
<dbReference type="Proteomes" id="UP000321484">
    <property type="component" value="Unassembled WGS sequence"/>
</dbReference>
<keyword evidence="6 8" id="KW-0472">Membrane</keyword>
<evidence type="ECO:0000256" key="3">
    <source>
        <dbReference type="ARBA" id="ARBA00022475"/>
    </source>
</evidence>
<dbReference type="PANTHER" id="PTHR33406:SF11">
    <property type="entry name" value="MEMBRANE PROTEIN SCO6666-RELATED"/>
    <property type="match status" value="1"/>
</dbReference>
<feature type="transmembrane region" description="Helical" evidence="8">
    <location>
        <begin position="284"/>
        <end position="305"/>
    </location>
</feature>
<dbReference type="InterPro" id="IPR000731">
    <property type="entry name" value="SSD"/>
</dbReference>
<dbReference type="Pfam" id="PF03176">
    <property type="entry name" value="MMPL"/>
    <property type="match status" value="2"/>
</dbReference>
<dbReference type="PROSITE" id="PS50156">
    <property type="entry name" value="SSD"/>
    <property type="match status" value="1"/>
</dbReference>
<sequence>MFSRLGRLAHTRRRLVIGAAALLAVVAAIVGPGVADEVSEGGFTDPQAESTKAAVALEAAFGREPGDVVVLWRHPTLTPADPAYAAQLRTVLADLPAADVTAVLSPWTPGLPDAARAGLVGTDGRTTMAAIALAGADDEERAAAYERIRDDLRAPEPWETHLAGQRPAFAELTQRTEQDIARAEMLAMPIVLVLLVLIFGSLTAAALPVAIGGIAIVGAMLVLRAVAAVTEISTFALNVTTILGLGLAIDYSLFMVSRFREEIRRTDDVGAAVRTTVATAGRTVAFSGLTVAIAFIGLLFFPQMFMRSMGLGGIAVVLVDVTLSLTLLPALLAWLGPRVDAGRLPRSLTERVRGLRRRRTAGTPGPDGGWARLARGVLRRPVTVVVAATAGLGLLATPALDLVAGETDVRDLPASSATRQDADLFTEQFPAAAATTVDVVLTGSVSDGGLRDAVAAMAALPHAGTARVVGQTGDGAATVTHVEITTPGDTDDATTRDLVHSLRAMADDGRLPGVGPDVTALVGGAASAGIDAVAAITRVLPWTLLFVAGVTMVLLFAALGSVVLPLKAVLMNALSLGATVGLVTWGFVQGHLSGALDFTTTGRVEAANLVLIGLIALGLAMDYELFLLSRIREEHRRGTDEATSIALGLQRSGRTITSAALLLVVVLAAMATSGVTFLKVIGVGLALAVALDATVVRALLVPATMRLLGRANWWLPAPLARLQARLGLDEGAPEDDGAPAGTPSGSERELVATR</sequence>
<feature type="transmembrane region" description="Helical" evidence="8">
    <location>
        <begin position="311"/>
        <end position="336"/>
    </location>
</feature>
<keyword evidence="11" id="KW-1185">Reference proteome</keyword>
<feature type="transmembrane region" description="Helical" evidence="8">
    <location>
        <begin position="209"/>
        <end position="229"/>
    </location>
</feature>
<evidence type="ECO:0000259" key="9">
    <source>
        <dbReference type="PROSITE" id="PS50156"/>
    </source>
</evidence>
<comment type="similarity">
    <text evidence="2">Belongs to the resistance-nodulation-cell division (RND) (TC 2.A.6) family. MmpL subfamily.</text>
</comment>
<organism evidence="10 11">
    <name type="scientific">Actinotalea fermentans</name>
    <dbReference type="NCBI Taxonomy" id="43671"/>
    <lineage>
        <taxon>Bacteria</taxon>
        <taxon>Bacillati</taxon>
        <taxon>Actinomycetota</taxon>
        <taxon>Actinomycetes</taxon>
        <taxon>Micrococcales</taxon>
        <taxon>Cellulomonadaceae</taxon>
        <taxon>Actinotalea</taxon>
    </lineage>
</organism>
<evidence type="ECO:0000256" key="4">
    <source>
        <dbReference type="ARBA" id="ARBA00022692"/>
    </source>
</evidence>
<feature type="transmembrane region" description="Helical" evidence="8">
    <location>
        <begin position="542"/>
        <end position="562"/>
    </location>
</feature>
<keyword evidence="5 8" id="KW-1133">Transmembrane helix</keyword>
<evidence type="ECO:0000256" key="5">
    <source>
        <dbReference type="ARBA" id="ARBA00022989"/>
    </source>
</evidence>
<reference evidence="10 11" key="1">
    <citation type="submission" date="2019-07" db="EMBL/GenBank/DDBJ databases">
        <title>Whole genome shotgun sequence of Actinotalea fermentans NBRC 105374.</title>
        <authorList>
            <person name="Hosoyama A."/>
            <person name="Uohara A."/>
            <person name="Ohji S."/>
            <person name="Ichikawa N."/>
        </authorList>
    </citation>
    <scope>NUCLEOTIDE SEQUENCE [LARGE SCALE GENOMIC DNA]</scope>
    <source>
        <strain evidence="10 11">NBRC 105374</strain>
    </source>
</reference>
<dbReference type="Gene3D" id="1.20.1640.10">
    <property type="entry name" value="Multidrug efflux transporter AcrB transmembrane domain"/>
    <property type="match status" value="2"/>
</dbReference>
<accession>A0A511YZV8</accession>
<gene>
    <name evidence="10" type="ORF">AFE02nite_24590</name>
</gene>
<evidence type="ECO:0000313" key="11">
    <source>
        <dbReference type="Proteomes" id="UP000321484"/>
    </source>
</evidence>
<dbReference type="SUPFAM" id="SSF82866">
    <property type="entry name" value="Multidrug efflux transporter AcrB transmembrane domain"/>
    <property type="match status" value="2"/>
</dbReference>
<evidence type="ECO:0000313" key="10">
    <source>
        <dbReference type="EMBL" id="GEN80725.1"/>
    </source>
</evidence>
<dbReference type="InterPro" id="IPR004869">
    <property type="entry name" value="MMPL_dom"/>
</dbReference>
<feature type="transmembrane region" description="Helical" evidence="8">
    <location>
        <begin position="185"/>
        <end position="202"/>
    </location>
</feature>
<dbReference type="InterPro" id="IPR050545">
    <property type="entry name" value="Mycobact_MmpL"/>
</dbReference>
<keyword evidence="4 8" id="KW-0812">Transmembrane</keyword>
<evidence type="ECO:0000256" key="1">
    <source>
        <dbReference type="ARBA" id="ARBA00004651"/>
    </source>
</evidence>
<comment type="subcellular location">
    <subcellularLocation>
        <location evidence="1">Cell membrane</location>
        <topology evidence="1">Multi-pass membrane protein</topology>
    </subcellularLocation>
</comment>
<dbReference type="EMBL" id="BJYK01000009">
    <property type="protein sequence ID" value="GEN80725.1"/>
    <property type="molecule type" value="Genomic_DNA"/>
</dbReference>
<evidence type="ECO:0000256" key="2">
    <source>
        <dbReference type="ARBA" id="ARBA00010157"/>
    </source>
</evidence>
<protein>
    <submittedName>
        <fullName evidence="10">Membrane protein</fullName>
    </submittedName>
</protein>
<dbReference type="RefSeq" id="WP_146819755.1">
    <property type="nucleotide sequence ID" value="NZ_BJYK01000009.1"/>
</dbReference>
<dbReference type="PANTHER" id="PTHR33406">
    <property type="entry name" value="MEMBRANE PROTEIN MJ1562-RELATED"/>
    <property type="match status" value="1"/>
</dbReference>
<dbReference type="OrthoDB" id="7051771at2"/>
<feature type="transmembrane region" description="Helical" evidence="8">
    <location>
        <begin position="656"/>
        <end position="675"/>
    </location>
</feature>
<feature type="transmembrane region" description="Helical" evidence="8">
    <location>
        <begin position="235"/>
        <end position="256"/>
    </location>
</feature>
<keyword evidence="3" id="KW-1003">Cell membrane</keyword>
<dbReference type="GO" id="GO:0005886">
    <property type="term" value="C:plasma membrane"/>
    <property type="evidence" value="ECO:0007669"/>
    <property type="project" value="UniProtKB-SubCell"/>
</dbReference>
<feature type="transmembrane region" description="Helical" evidence="8">
    <location>
        <begin position="681"/>
        <end position="700"/>
    </location>
</feature>
<feature type="domain" description="SSD" evidence="9">
    <location>
        <begin position="203"/>
        <end position="334"/>
    </location>
</feature>
<proteinExistence type="inferred from homology"/>
<name>A0A511YZV8_9CELL</name>
<feature type="region of interest" description="Disordered" evidence="7">
    <location>
        <begin position="731"/>
        <end position="754"/>
    </location>
</feature>
<evidence type="ECO:0000256" key="8">
    <source>
        <dbReference type="SAM" id="Phobius"/>
    </source>
</evidence>
<feature type="transmembrane region" description="Helical" evidence="8">
    <location>
        <begin position="569"/>
        <end position="588"/>
    </location>
</feature>
<comment type="caution">
    <text evidence="10">The sequence shown here is derived from an EMBL/GenBank/DDBJ whole genome shotgun (WGS) entry which is preliminary data.</text>
</comment>
<feature type="transmembrane region" description="Helical" evidence="8">
    <location>
        <begin position="608"/>
        <end position="628"/>
    </location>
</feature>
<evidence type="ECO:0000256" key="6">
    <source>
        <dbReference type="ARBA" id="ARBA00023136"/>
    </source>
</evidence>
<evidence type="ECO:0000256" key="7">
    <source>
        <dbReference type="SAM" id="MobiDB-lite"/>
    </source>
</evidence>